<dbReference type="RefSeq" id="XP_046074962.1">
    <property type="nucleotide sequence ID" value="XM_046222015.1"/>
</dbReference>
<feature type="transmembrane region" description="Helical" evidence="4">
    <location>
        <begin position="361"/>
        <end position="381"/>
    </location>
</feature>
<evidence type="ECO:0000256" key="1">
    <source>
        <dbReference type="ARBA" id="ARBA00004141"/>
    </source>
</evidence>
<dbReference type="GeneID" id="70252302"/>
<comment type="subcellular location">
    <subcellularLocation>
        <location evidence="1">Membrane</location>
        <topology evidence="1">Multi-pass membrane protein</topology>
    </subcellularLocation>
</comment>
<feature type="domain" description="Major facilitator superfamily (MFS) profile" evidence="5">
    <location>
        <begin position="36"/>
        <end position="416"/>
    </location>
</feature>
<sequence length="423" mass="45560">MEETKSMEPSQDASPMPNFETEHQDQPPPSEFTSESVFAIVGASCVTFCTVGFINAFGVFQEYYEQVILSHESPSTIAWIGSFNIFCMFGGMMVAGMLEYKLGPTLLMIIGGVITVFSLFMTSLCKEFYQFFLAQGLVLGLGICLVLMPAFVTVTYYFRKSRGVAMGIVVAGSSLGGVIWPITLHKLIDEIGFGWSVRTAAFMMIPLLSLAVLTVRRPKNFVQPKQGRPDLSFLKNPIIILLSAGLFFIFLGLFSPFFYVTSWTTSLGHDPNLAFYMISVVNSASLFGRIIPGMVADKIGIYNVLVTISIFSGLIATCWTKATSVTGIIIFSLAYGFSSGGVISLQAPCAAVLVAPSQYGVAMGFVMTTLSIAGLIGTPLNGQLLGAFGYLGISLFSGLAMILGSILIIIARLNLSKTIVAKL</sequence>
<feature type="transmembrane region" description="Helical" evidence="4">
    <location>
        <begin position="236"/>
        <end position="261"/>
    </location>
</feature>
<dbReference type="InterPro" id="IPR011701">
    <property type="entry name" value="MFS"/>
</dbReference>
<protein>
    <submittedName>
        <fullName evidence="6">MFS monocarboxylate transporter-like protein</fullName>
    </submittedName>
</protein>
<keyword evidence="7" id="KW-1185">Reference proteome</keyword>
<evidence type="ECO:0000313" key="7">
    <source>
        <dbReference type="Proteomes" id="UP001201262"/>
    </source>
</evidence>
<evidence type="ECO:0000259" key="5">
    <source>
        <dbReference type="PROSITE" id="PS50850"/>
    </source>
</evidence>
<evidence type="ECO:0000256" key="2">
    <source>
        <dbReference type="ARBA" id="ARBA00006727"/>
    </source>
</evidence>
<dbReference type="Proteomes" id="UP001201262">
    <property type="component" value="Unassembled WGS sequence"/>
</dbReference>
<dbReference type="InterPro" id="IPR036259">
    <property type="entry name" value="MFS_trans_sf"/>
</dbReference>
<keyword evidence="4" id="KW-0812">Transmembrane</keyword>
<accession>A0AAD4Q3B4</accession>
<feature type="transmembrane region" description="Helical" evidence="4">
    <location>
        <begin position="77"/>
        <end position="98"/>
    </location>
</feature>
<feature type="transmembrane region" description="Helical" evidence="4">
    <location>
        <begin position="37"/>
        <end position="57"/>
    </location>
</feature>
<dbReference type="AlphaFoldDB" id="A0AAD4Q3B4"/>
<dbReference type="PANTHER" id="PTHR11360:SF250">
    <property type="entry name" value="MFS-TYPE TRANSPORTER AFUA_1G00970"/>
    <property type="match status" value="1"/>
</dbReference>
<keyword evidence="4" id="KW-0472">Membrane</keyword>
<feature type="transmembrane region" description="Helical" evidence="4">
    <location>
        <begin position="195"/>
        <end position="215"/>
    </location>
</feature>
<dbReference type="GO" id="GO:0016020">
    <property type="term" value="C:membrane"/>
    <property type="evidence" value="ECO:0007669"/>
    <property type="project" value="UniProtKB-SubCell"/>
</dbReference>
<dbReference type="EMBL" id="JAJTJA010000003">
    <property type="protein sequence ID" value="KAH8701586.1"/>
    <property type="molecule type" value="Genomic_DNA"/>
</dbReference>
<dbReference type="CDD" id="cd17352">
    <property type="entry name" value="MFS_MCT_SLC16"/>
    <property type="match status" value="1"/>
</dbReference>
<comment type="caution">
    <text evidence="6">The sequence shown here is derived from an EMBL/GenBank/DDBJ whole genome shotgun (WGS) entry which is preliminary data.</text>
</comment>
<dbReference type="SUPFAM" id="SSF103473">
    <property type="entry name" value="MFS general substrate transporter"/>
    <property type="match status" value="1"/>
</dbReference>
<dbReference type="GO" id="GO:0022857">
    <property type="term" value="F:transmembrane transporter activity"/>
    <property type="evidence" value="ECO:0007669"/>
    <property type="project" value="InterPro"/>
</dbReference>
<evidence type="ECO:0000256" key="4">
    <source>
        <dbReference type="SAM" id="Phobius"/>
    </source>
</evidence>
<comment type="similarity">
    <text evidence="2">Belongs to the major facilitator superfamily. Monocarboxylate porter (TC 2.A.1.13) family.</text>
</comment>
<organism evidence="6 7">
    <name type="scientific">Talaromyces proteolyticus</name>
    <dbReference type="NCBI Taxonomy" id="1131652"/>
    <lineage>
        <taxon>Eukaryota</taxon>
        <taxon>Fungi</taxon>
        <taxon>Dikarya</taxon>
        <taxon>Ascomycota</taxon>
        <taxon>Pezizomycotina</taxon>
        <taxon>Eurotiomycetes</taxon>
        <taxon>Eurotiomycetidae</taxon>
        <taxon>Eurotiales</taxon>
        <taxon>Trichocomaceae</taxon>
        <taxon>Talaromyces</taxon>
        <taxon>Talaromyces sect. Bacilispori</taxon>
    </lineage>
</organism>
<feature type="region of interest" description="Disordered" evidence="3">
    <location>
        <begin position="1"/>
        <end position="31"/>
    </location>
</feature>
<dbReference type="PANTHER" id="PTHR11360">
    <property type="entry name" value="MONOCARBOXYLATE TRANSPORTER"/>
    <property type="match status" value="1"/>
</dbReference>
<feature type="transmembrane region" description="Helical" evidence="4">
    <location>
        <begin position="387"/>
        <end position="413"/>
    </location>
</feature>
<feature type="transmembrane region" description="Helical" evidence="4">
    <location>
        <begin position="164"/>
        <end position="183"/>
    </location>
</feature>
<evidence type="ECO:0000256" key="3">
    <source>
        <dbReference type="SAM" id="MobiDB-lite"/>
    </source>
</evidence>
<reference evidence="6" key="1">
    <citation type="submission" date="2021-12" db="EMBL/GenBank/DDBJ databases">
        <title>Convergent genome expansion in fungi linked to evolution of root-endophyte symbiosis.</title>
        <authorList>
            <consortium name="DOE Joint Genome Institute"/>
            <person name="Ke Y.-H."/>
            <person name="Bonito G."/>
            <person name="Liao H.-L."/>
            <person name="Looney B."/>
            <person name="Rojas-Flechas A."/>
            <person name="Nash J."/>
            <person name="Hameed K."/>
            <person name="Schadt C."/>
            <person name="Martin F."/>
            <person name="Crous P.W."/>
            <person name="Miettinen O."/>
            <person name="Magnuson J.K."/>
            <person name="Labbe J."/>
            <person name="Jacobson D."/>
            <person name="Doktycz M.J."/>
            <person name="Veneault-Fourrey C."/>
            <person name="Kuo A."/>
            <person name="Mondo S."/>
            <person name="Calhoun S."/>
            <person name="Riley R."/>
            <person name="Ohm R."/>
            <person name="LaButti K."/>
            <person name="Andreopoulos B."/>
            <person name="Pangilinan J."/>
            <person name="Nolan M."/>
            <person name="Tritt A."/>
            <person name="Clum A."/>
            <person name="Lipzen A."/>
            <person name="Daum C."/>
            <person name="Barry K."/>
            <person name="Grigoriev I.V."/>
            <person name="Vilgalys R."/>
        </authorList>
    </citation>
    <scope>NUCLEOTIDE SEQUENCE</scope>
    <source>
        <strain evidence="6">PMI_201</strain>
    </source>
</reference>
<feature type="transmembrane region" description="Helical" evidence="4">
    <location>
        <begin position="273"/>
        <end position="292"/>
    </location>
</feature>
<evidence type="ECO:0000313" key="6">
    <source>
        <dbReference type="EMBL" id="KAH8701586.1"/>
    </source>
</evidence>
<dbReference type="Pfam" id="PF07690">
    <property type="entry name" value="MFS_1"/>
    <property type="match status" value="1"/>
</dbReference>
<dbReference type="InterPro" id="IPR020846">
    <property type="entry name" value="MFS_dom"/>
</dbReference>
<gene>
    <name evidence="6" type="ORF">BGW36DRAFT_458455</name>
</gene>
<feature type="transmembrane region" description="Helical" evidence="4">
    <location>
        <begin position="299"/>
        <end position="322"/>
    </location>
</feature>
<proteinExistence type="inferred from homology"/>
<dbReference type="InterPro" id="IPR050327">
    <property type="entry name" value="Proton-linked_MCT"/>
</dbReference>
<dbReference type="Gene3D" id="1.20.1250.20">
    <property type="entry name" value="MFS general substrate transporter like domains"/>
    <property type="match status" value="1"/>
</dbReference>
<dbReference type="PROSITE" id="PS50850">
    <property type="entry name" value="MFS"/>
    <property type="match status" value="1"/>
</dbReference>
<feature type="transmembrane region" description="Helical" evidence="4">
    <location>
        <begin position="105"/>
        <end position="122"/>
    </location>
</feature>
<keyword evidence="4" id="KW-1133">Transmembrane helix</keyword>
<name>A0AAD4Q3B4_9EURO</name>
<feature type="transmembrane region" description="Helical" evidence="4">
    <location>
        <begin position="128"/>
        <end position="152"/>
    </location>
</feature>
<feature type="transmembrane region" description="Helical" evidence="4">
    <location>
        <begin position="328"/>
        <end position="354"/>
    </location>
</feature>